<sequence>MSSARFLFMLLLLLFFVASSEAGVLLSPSLVTSFDTTSRNHHHRRHFNSRRYSCRSLPYRTSRSLSIYCQIMNQQRRLRASPTQSTQVVVMPSPTGDHEIDPRYGVEKRLVPSGPNPLHN</sequence>
<keyword evidence="4" id="KW-0379">Hydroxylation</keyword>
<keyword evidence="8" id="KW-1185">Reference proteome</keyword>
<feature type="signal peptide" evidence="6">
    <location>
        <begin position="1"/>
        <end position="22"/>
    </location>
</feature>
<evidence type="ECO:0000256" key="5">
    <source>
        <dbReference type="SAM" id="MobiDB-lite"/>
    </source>
</evidence>
<feature type="chain" id="PRO_5043653384" description="CLAVATA3/ESR (CLE)-related protein 9" evidence="6">
    <location>
        <begin position="23"/>
        <end position="120"/>
    </location>
</feature>
<name>A0AAV8T2X5_9ROSI</name>
<evidence type="ECO:0000313" key="7">
    <source>
        <dbReference type="EMBL" id="KAJ8760903.1"/>
    </source>
</evidence>
<dbReference type="PANTHER" id="PTHR34359:SF5">
    <property type="entry name" value="CLAVATA3_ESR (CLE)-RELATED PROTEIN 9"/>
    <property type="match status" value="1"/>
</dbReference>
<dbReference type="Proteomes" id="UP001159364">
    <property type="component" value="Linkage Group LG07"/>
</dbReference>
<reference evidence="7 8" key="1">
    <citation type="submission" date="2021-09" db="EMBL/GenBank/DDBJ databases">
        <title>Genomic insights and catalytic innovation underlie evolution of tropane alkaloids biosynthesis.</title>
        <authorList>
            <person name="Wang Y.-J."/>
            <person name="Tian T."/>
            <person name="Huang J.-P."/>
            <person name="Huang S.-X."/>
        </authorList>
    </citation>
    <scope>NUCLEOTIDE SEQUENCE [LARGE SCALE GENOMIC DNA]</scope>
    <source>
        <strain evidence="7">KIB-2018</strain>
        <tissue evidence="7">Leaf</tissue>
    </source>
</reference>
<dbReference type="EMBL" id="JAIWQS010000007">
    <property type="protein sequence ID" value="KAJ8760903.1"/>
    <property type="molecule type" value="Genomic_DNA"/>
</dbReference>
<dbReference type="AlphaFoldDB" id="A0AAV8T2X5"/>
<accession>A0AAV8T2X5</accession>
<evidence type="ECO:0000313" key="8">
    <source>
        <dbReference type="Proteomes" id="UP001159364"/>
    </source>
</evidence>
<protein>
    <recommendedName>
        <fullName evidence="9">CLAVATA3/ESR (CLE)-related protein 9</fullName>
    </recommendedName>
</protein>
<proteinExistence type="inferred from homology"/>
<gene>
    <name evidence="7" type="ORF">K2173_021941</name>
</gene>
<comment type="similarity">
    <text evidence="1">Belongs to the CLV3/ESR signal peptide family.</text>
</comment>
<organism evidence="7 8">
    <name type="scientific">Erythroxylum novogranatense</name>
    <dbReference type="NCBI Taxonomy" id="1862640"/>
    <lineage>
        <taxon>Eukaryota</taxon>
        <taxon>Viridiplantae</taxon>
        <taxon>Streptophyta</taxon>
        <taxon>Embryophyta</taxon>
        <taxon>Tracheophyta</taxon>
        <taxon>Spermatophyta</taxon>
        <taxon>Magnoliopsida</taxon>
        <taxon>eudicotyledons</taxon>
        <taxon>Gunneridae</taxon>
        <taxon>Pentapetalae</taxon>
        <taxon>rosids</taxon>
        <taxon>fabids</taxon>
        <taxon>Malpighiales</taxon>
        <taxon>Erythroxylaceae</taxon>
        <taxon>Erythroxylum</taxon>
    </lineage>
</organism>
<keyword evidence="2" id="KW-0217">Developmental protein</keyword>
<feature type="region of interest" description="Disordered" evidence="5">
    <location>
        <begin position="78"/>
        <end position="120"/>
    </location>
</feature>
<comment type="caution">
    <text evidence="7">The sequence shown here is derived from an EMBL/GenBank/DDBJ whole genome shotgun (WGS) entry which is preliminary data.</text>
</comment>
<dbReference type="InterPro" id="IPR039618">
    <property type="entry name" value="CLE9-13"/>
</dbReference>
<evidence type="ECO:0000256" key="1">
    <source>
        <dbReference type="ARBA" id="ARBA00005416"/>
    </source>
</evidence>
<evidence type="ECO:0000256" key="3">
    <source>
        <dbReference type="ARBA" id="ARBA00022782"/>
    </source>
</evidence>
<keyword evidence="6" id="KW-0732">Signal</keyword>
<keyword evidence="3" id="KW-0221">Differentiation</keyword>
<evidence type="ECO:0000256" key="6">
    <source>
        <dbReference type="SAM" id="SignalP"/>
    </source>
</evidence>
<evidence type="ECO:0008006" key="9">
    <source>
        <dbReference type="Google" id="ProtNLM"/>
    </source>
</evidence>
<dbReference type="PANTHER" id="PTHR34359">
    <property type="entry name" value="CLAVATA3/ESR (CLE)-RELATED PROTEIN 10"/>
    <property type="match status" value="1"/>
</dbReference>
<feature type="compositionally biased region" description="Basic and acidic residues" evidence="5">
    <location>
        <begin position="96"/>
        <end position="110"/>
    </location>
</feature>
<dbReference type="GO" id="GO:0030154">
    <property type="term" value="P:cell differentiation"/>
    <property type="evidence" value="ECO:0007669"/>
    <property type="project" value="UniProtKB-KW"/>
</dbReference>
<evidence type="ECO:0000256" key="2">
    <source>
        <dbReference type="ARBA" id="ARBA00022473"/>
    </source>
</evidence>
<feature type="compositionally biased region" description="Polar residues" evidence="5">
    <location>
        <begin position="78"/>
        <end position="88"/>
    </location>
</feature>
<evidence type="ECO:0000256" key="4">
    <source>
        <dbReference type="ARBA" id="ARBA00023278"/>
    </source>
</evidence>